<sequence length="292" mass="32745">MRSAVVITGASRGFGRCLTQDFVHQLKEHDLDLHLWARTEHELKATEQLARTEWTTVSASGALRVFVQTVDLSNPTDYTSKVEHMMADLTTQTYARVYLVHNAGSLGPLGIIQECIASPVDVAKYWELNLTSVMWLNKRFLDLYGASRDEIFASPSVSASKTTTQLVIVNITSLYGIRPFRTHTMYCTGKAAREMHHKVIAKEQAEVGKVRVLQYSPGPMDTDMQKTIRESNAVDPELRHAFEELKTQGTLAPTAQSSERCVKLAISNKFDTGARFDFYSLSSFGEQEKLFS</sequence>
<accession>A0ACC0VXF9</accession>
<keyword evidence="2" id="KW-1185">Reference proteome</keyword>
<dbReference type="Proteomes" id="UP001163321">
    <property type="component" value="Chromosome 6"/>
</dbReference>
<evidence type="ECO:0000313" key="2">
    <source>
        <dbReference type="Proteomes" id="UP001163321"/>
    </source>
</evidence>
<dbReference type="EMBL" id="CM047585">
    <property type="protein sequence ID" value="KAI9910428.1"/>
    <property type="molecule type" value="Genomic_DNA"/>
</dbReference>
<proteinExistence type="predicted"/>
<organism evidence="1 2">
    <name type="scientific">Peronosclerospora sorghi</name>
    <dbReference type="NCBI Taxonomy" id="230839"/>
    <lineage>
        <taxon>Eukaryota</taxon>
        <taxon>Sar</taxon>
        <taxon>Stramenopiles</taxon>
        <taxon>Oomycota</taxon>
        <taxon>Peronosporomycetes</taxon>
        <taxon>Peronosporales</taxon>
        <taxon>Peronosporaceae</taxon>
        <taxon>Peronosclerospora</taxon>
    </lineage>
</organism>
<gene>
    <name evidence="1" type="ORF">PsorP6_011050</name>
</gene>
<reference evidence="1 2" key="1">
    <citation type="journal article" date="2022" name="bioRxiv">
        <title>The genome of the oomycete Peronosclerospora sorghi, a cosmopolitan pathogen of maize and sorghum, is inflated with dispersed pseudogenes.</title>
        <authorList>
            <person name="Fletcher K."/>
            <person name="Martin F."/>
            <person name="Isakeit T."/>
            <person name="Cavanaugh K."/>
            <person name="Magill C."/>
            <person name="Michelmore R."/>
        </authorList>
    </citation>
    <scope>NUCLEOTIDE SEQUENCE [LARGE SCALE GENOMIC DNA]</scope>
    <source>
        <strain evidence="1">P6</strain>
    </source>
</reference>
<evidence type="ECO:0000313" key="1">
    <source>
        <dbReference type="EMBL" id="KAI9910428.1"/>
    </source>
</evidence>
<protein>
    <submittedName>
        <fullName evidence="1">Uncharacterized protein</fullName>
    </submittedName>
</protein>
<comment type="caution">
    <text evidence="1">The sequence shown here is derived from an EMBL/GenBank/DDBJ whole genome shotgun (WGS) entry which is preliminary data.</text>
</comment>
<name>A0ACC0VXF9_9STRA</name>